<evidence type="ECO:0000256" key="2">
    <source>
        <dbReference type="SAM" id="MobiDB-lite"/>
    </source>
</evidence>
<keyword evidence="3" id="KW-0812">Transmembrane</keyword>
<feature type="region of interest" description="Disordered" evidence="2">
    <location>
        <begin position="154"/>
        <end position="193"/>
    </location>
</feature>
<organism evidence="4 5">
    <name type="scientific">Streptomyces antibioticus</name>
    <dbReference type="NCBI Taxonomy" id="1890"/>
    <lineage>
        <taxon>Bacteria</taxon>
        <taxon>Bacillati</taxon>
        <taxon>Actinomycetota</taxon>
        <taxon>Actinomycetes</taxon>
        <taxon>Kitasatosporales</taxon>
        <taxon>Streptomycetaceae</taxon>
        <taxon>Streptomyces</taxon>
    </lineage>
</organism>
<dbReference type="Proteomes" id="UP000502504">
    <property type="component" value="Chromosome"/>
</dbReference>
<feature type="transmembrane region" description="Helical" evidence="3">
    <location>
        <begin position="36"/>
        <end position="60"/>
    </location>
</feature>
<protein>
    <submittedName>
        <fullName evidence="4">Uncharacterized protein</fullName>
    </submittedName>
</protein>
<feature type="transmembrane region" description="Helical" evidence="3">
    <location>
        <begin position="12"/>
        <end position="30"/>
    </location>
</feature>
<evidence type="ECO:0000256" key="1">
    <source>
        <dbReference type="SAM" id="Coils"/>
    </source>
</evidence>
<sequence>MDLTSGTRATAATAVVVMLGGLGLTAHGVWREQATLSLAGVVLCMVALSLTVLAVVYHWVTDTSTERIALAAAQRQAQQERATHIAAKAQLENERARLYQDLAADRAADAQRLKAERASVEAEFEDARAKLVADSMEILASWFVNGKIQPPEGCTGNLIHFPKQTEERDREQAPMPRQQPDRPRAREHGVVGP</sequence>
<feature type="compositionally biased region" description="Basic and acidic residues" evidence="2">
    <location>
        <begin position="179"/>
        <end position="193"/>
    </location>
</feature>
<keyword evidence="1" id="KW-0175">Coiled coil</keyword>
<dbReference type="EMBL" id="CP050692">
    <property type="protein sequence ID" value="QIT47576.1"/>
    <property type="molecule type" value="Genomic_DNA"/>
</dbReference>
<dbReference type="RefSeq" id="WP_143648479.1">
    <property type="nucleotide sequence ID" value="NZ_CM007717.1"/>
</dbReference>
<name>A0AAE6YDB0_STRAT</name>
<keyword evidence="3" id="KW-0472">Membrane</keyword>
<proteinExistence type="predicted"/>
<evidence type="ECO:0000313" key="4">
    <source>
        <dbReference type="EMBL" id="QIT47576.1"/>
    </source>
</evidence>
<feature type="compositionally biased region" description="Basic and acidic residues" evidence="2">
    <location>
        <begin position="163"/>
        <end position="172"/>
    </location>
</feature>
<accession>A0AAE6YDB0</accession>
<evidence type="ECO:0000313" key="5">
    <source>
        <dbReference type="Proteomes" id="UP000502504"/>
    </source>
</evidence>
<evidence type="ECO:0000256" key="3">
    <source>
        <dbReference type="SAM" id="Phobius"/>
    </source>
</evidence>
<reference evidence="4 5" key="1">
    <citation type="submission" date="2020-03" db="EMBL/GenBank/DDBJ databases">
        <title>Is there a link between lipid content and antibiotic production in Streptomyces?</title>
        <authorList>
            <person name="David M."/>
            <person name="Lejeune C."/>
            <person name="Abreu S."/>
            <person name="Thibessard A."/>
            <person name="Leblond P."/>
            <person name="Chaminade P."/>
            <person name="Virolle M.-J."/>
        </authorList>
    </citation>
    <scope>NUCLEOTIDE SEQUENCE [LARGE SCALE GENOMIC DNA]</scope>
    <source>
        <strain evidence="4 5">DSM 41481</strain>
    </source>
</reference>
<keyword evidence="3" id="KW-1133">Transmembrane helix</keyword>
<dbReference type="AlphaFoldDB" id="A0AAE6YDB0"/>
<feature type="coiled-coil region" evidence="1">
    <location>
        <begin position="70"/>
        <end position="130"/>
    </location>
</feature>
<gene>
    <name evidence="4" type="ORF">HCX60_31965</name>
</gene>